<dbReference type="Pfam" id="PF03401">
    <property type="entry name" value="TctC"/>
    <property type="match status" value="1"/>
</dbReference>
<dbReference type="PIRSF" id="PIRSF017082">
    <property type="entry name" value="YflP"/>
    <property type="match status" value="1"/>
</dbReference>
<dbReference type="InterPro" id="IPR005064">
    <property type="entry name" value="BUG"/>
</dbReference>
<dbReference type="RefSeq" id="WP_216838318.1">
    <property type="nucleotide sequence ID" value="NZ_JAFNJS010000006.1"/>
</dbReference>
<reference evidence="4" key="1">
    <citation type="journal article" date="2019" name="Int. J. Syst. Evol. Microbiol.">
        <title>The Global Catalogue of Microorganisms (GCM) 10K type strain sequencing project: providing services to taxonomists for standard genome sequencing and annotation.</title>
        <authorList>
            <consortium name="The Broad Institute Genomics Platform"/>
            <consortium name="The Broad Institute Genome Sequencing Center for Infectious Disease"/>
            <person name="Wu L."/>
            <person name="Ma J."/>
        </authorList>
    </citation>
    <scope>NUCLEOTIDE SEQUENCE [LARGE SCALE GENOMIC DNA]</scope>
    <source>
        <strain evidence="4">CGMCC 1.16855</strain>
    </source>
</reference>
<dbReference type="CDD" id="cd07012">
    <property type="entry name" value="PBP2_Bug_TTT"/>
    <property type="match status" value="1"/>
</dbReference>
<dbReference type="Proteomes" id="UP001595420">
    <property type="component" value="Unassembled WGS sequence"/>
</dbReference>
<keyword evidence="4" id="KW-1185">Reference proteome</keyword>
<comment type="caution">
    <text evidence="3">The sequence shown here is derived from an EMBL/GenBank/DDBJ whole genome shotgun (WGS) entry which is preliminary data.</text>
</comment>
<evidence type="ECO:0000256" key="2">
    <source>
        <dbReference type="SAM" id="SignalP"/>
    </source>
</evidence>
<evidence type="ECO:0000256" key="1">
    <source>
        <dbReference type="ARBA" id="ARBA00006987"/>
    </source>
</evidence>
<accession>A0ABV7BY06</accession>
<feature type="chain" id="PRO_5045101420" evidence="2">
    <location>
        <begin position="22"/>
        <end position="324"/>
    </location>
</feature>
<name>A0ABV7BY06_9PROT</name>
<dbReference type="EMBL" id="JBHRSB010000006">
    <property type="protein sequence ID" value="MFC3002243.1"/>
    <property type="molecule type" value="Genomic_DNA"/>
</dbReference>
<feature type="signal peptide" evidence="2">
    <location>
        <begin position="1"/>
        <end position="21"/>
    </location>
</feature>
<sequence length="324" mass="34090">MLRRCLLLAAPGILLLRGARAQAPDWPRRPVRVVVPFAAGSSSDTVARQVMARAQEHLGGQVVIENRAGAGGLIASQAVARAEPDGYTLLWSGGTAITQAVMQRNPGYDWARDFTPITQIGEQPAVLCVRQAAPWRDAAALLAACRESRDGLRYGSGGVGTPAHMAAAAMLKLIGAQGVHVPYRGANQAALAVEQGEVDWSFAISNIAVPRAQDGLIRILVTGGARRMPVMPDVPTLAEVVQGGPVVTSIASLVGPANLPPAVVARIHAAVRQAVQGDAPLRESLVRDGGEIILSPSPAAYAEKWPEEHQRLLRLVQLSGVTVE</sequence>
<organism evidence="3 4">
    <name type="scientific">Falsiroseomonas tokyonensis</name>
    <dbReference type="NCBI Taxonomy" id="430521"/>
    <lineage>
        <taxon>Bacteria</taxon>
        <taxon>Pseudomonadati</taxon>
        <taxon>Pseudomonadota</taxon>
        <taxon>Alphaproteobacteria</taxon>
        <taxon>Acetobacterales</taxon>
        <taxon>Roseomonadaceae</taxon>
        <taxon>Falsiroseomonas</taxon>
    </lineage>
</organism>
<dbReference type="PANTHER" id="PTHR42928">
    <property type="entry name" value="TRICARBOXYLATE-BINDING PROTEIN"/>
    <property type="match status" value="1"/>
</dbReference>
<evidence type="ECO:0000313" key="3">
    <source>
        <dbReference type="EMBL" id="MFC3002243.1"/>
    </source>
</evidence>
<comment type="similarity">
    <text evidence="1">Belongs to the UPF0065 (bug) family.</text>
</comment>
<keyword evidence="2" id="KW-0732">Signal</keyword>
<evidence type="ECO:0000313" key="4">
    <source>
        <dbReference type="Proteomes" id="UP001595420"/>
    </source>
</evidence>
<protein>
    <submittedName>
        <fullName evidence="3">Bug family tripartite tricarboxylate transporter substrate binding protein</fullName>
    </submittedName>
</protein>
<gene>
    <name evidence="3" type="ORF">ACFOD3_20250</name>
</gene>
<proteinExistence type="inferred from homology"/>
<dbReference type="PANTHER" id="PTHR42928:SF5">
    <property type="entry name" value="BLR1237 PROTEIN"/>
    <property type="match status" value="1"/>
</dbReference>